<dbReference type="Gene3D" id="2.40.128.130">
    <property type="entry name" value="Autotransporter beta-domain"/>
    <property type="match status" value="1"/>
</dbReference>
<evidence type="ECO:0000313" key="2">
    <source>
        <dbReference type="EMBL" id="MFC5386815.1"/>
    </source>
</evidence>
<dbReference type="InterPro" id="IPR006315">
    <property type="entry name" value="OM_autotransptr_brl_dom"/>
</dbReference>
<evidence type="ECO:0000313" key="3">
    <source>
        <dbReference type="Proteomes" id="UP001596016"/>
    </source>
</evidence>
<evidence type="ECO:0000259" key="1">
    <source>
        <dbReference type="PROSITE" id="PS51208"/>
    </source>
</evidence>
<reference evidence="3" key="1">
    <citation type="journal article" date="2019" name="Int. J. Syst. Evol. Microbiol.">
        <title>The Global Catalogue of Microorganisms (GCM) 10K type strain sequencing project: providing services to taxonomists for standard genome sequencing and annotation.</title>
        <authorList>
            <consortium name="The Broad Institute Genomics Platform"/>
            <consortium name="The Broad Institute Genome Sequencing Center for Infectious Disease"/>
            <person name="Wu L."/>
            <person name="Ma J."/>
        </authorList>
    </citation>
    <scope>NUCLEOTIDE SEQUENCE [LARGE SCALE GENOMIC DNA]</scope>
    <source>
        <strain evidence="3">CGMCC 4.1415</strain>
    </source>
</reference>
<dbReference type="EMBL" id="JBHSLL010000045">
    <property type="protein sequence ID" value="MFC5386815.1"/>
    <property type="molecule type" value="Genomic_DNA"/>
</dbReference>
<dbReference type="RefSeq" id="WP_378230163.1">
    <property type="nucleotide sequence ID" value="NZ_JBHSLL010000045.1"/>
</dbReference>
<dbReference type="Proteomes" id="UP001596016">
    <property type="component" value="Unassembled WGS sequence"/>
</dbReference>
<dbReference type="InterPro" id="IPR005546">
    <property type="entry name" value="Autotransporte_beta"/>
</dbReference>
<gene>
    <name evidence="2" type="ORF">ACFPLB_12675</name>
</gene>
<sequence length="126" mass="13007">MKTDNFDEIGGTAALYGASQSQDVTFSTLGLRGATDIQIGSISAVARGGIGWRHAFGAVTPLTTMAFSSGTAFDAKGTPIARDAVLIEGGIDINLTKHAVLGVSYQGQASSSAQEHGFNAKLNVRF</sequence>
<dbReference type="NCBIfam" id="TIGR01414">
    <property type="entry name" value="autotrans_barl"/>
    <property type="match status" value="1"/>
</dbReference>
<dbReference type="Pfam" id="PF03797">
    <property type="entry name" value="Autotransporter"/>
    <property type="match status" value="1"/>
</dbReference>
<organism evidence="2 3">
    <name type="scientific">Aquamicrobium segne</name>
    <dbReference type="NCBI Taxonomy" id="469547"/>
    <lineage>
        <taxon>Bacteria</taxon>
        <taxon>Pseudomonadati</taxon>
        <taxon>Pseudomonadota</taxon>
        <taxon>Alphaproteobacteria</taxon>
        <taxon>Hyphomicrobiales</taxon>
        <taxon>Phyllobacteriaceae</taxon>
        <taxon>Aquamicrobium</taxon>
    </lineage>
</organism>
<protein>
    <submittedName>
        <fullName evidence="2">Autotransporter outer membrane beta-barrel domain-containing protein</fullName>
    </submittedName>
</protein>
<dbReference type="InterPro" id="IPR036709">
    <property type="entry name" value="Autotransporte_beta_dom_sf"/>
</dbReference>
<accession>A0ABW0GZ91</accession>
<dbReference type="PROSITE" id="PS51208">
    <property type="entry name" value="AUTOTRANSPORTER"/>
    <property type="match status" value="1"/>
</dbReference>
<comment type="caution">
    <text evidence="2">The sequence shown here is derived from an EMBL/GenBank/DDBJ whole genome shotgun (WGS) entry which is preliminary data.</text>
</comment>
<dbReference type="SUPFAM" id="SSF103515">
    <property type="entry name" value="Autotransporter"/>
    <property type="match status" value="1"/>
</dbReference>
<proteinExistence type="predicted"/>
<name>A0ABW0GZ91_9HYPH</name>
<keyword evidence="3" id="KW-1185">Reference proteome</keyword>
<feature type="domain" description="Autotransporter" evidence="1">
    <location>
        <begin position="1"/>
        <end position="126"/>
    </location>
</feature>